<evidence type="ECO:0000256" key="3">
    <source>
        <dbReference type="ARBA" id="ARBA00023082"/>
    </source>
</evidence>
<dbReference type="Pfam" id="PF07638">
    <property type="entry name" value="Sigma70_ECF"/>
    <property type="match status" value="1"/>
</dbReference>
<dbReference type="GO" id="GO:0006352">
    <property type="term" value="P:DNA-templated transcription initiation"/>
    <property type="evidence" value="ECO:0007669"/>
    <property type="project" value="InterPro"/>
</dbReference>
<dbReference type="NCBIfam" id="TIGR02999">
    <property type="entry name" value="Sig-70_X6"/>
    <property type="match status" value="1"/>
</dbReference>
<dbReference type="InterPro" id="IPR014284">
    <property type="entry name" value="RNA_pol_sigma-70_dom"/>
</dbReference>
<evidence type="ECO:0000256" key="4">
    <source>
        <dbReference type="ARBA" id="ARBA00023163"/>
    </source>
</evidence>
<dbReference type="InterPro" id="IPR011517">
    <property type="entry name" value="RNA_pol_sigma70_ECF-like"/>
</dbReference>
<dbReference type="InterPro" id="IPR039425">
    <property type="entry name" value="RNA_pol_sigma-70-like"/>
</dbReference>
<sequence length="190" mass="21057">MASGDPAALDRVVRCLYDELRALARAYLRNERDGHTLQATALVNEVYLRLCREHKIGAESRAQFLAVAATTMRRILVDYARTRGRKKRGGGAVHVALEADAISEDEFLLTEDEADELLALEDALTRLGEVNERAAKVVEHRFFAGLSLEETAELLGVSSKTVHRDWIAARAWLRKEVARDLGSDLGSDLG</sequence>
<dbReference type="Proteomes" id="UP000739538">
    <property type="component" value="Unassembled WGS sequence"/>
</dbReference>
<organism evidence="6 7">
    <name type="scientific">Eiseniibacteriota bacterium</name>
    <dbReference type="NCBI Taxonomy" id="2212470"/>
    <lineage>
        <taxon>Bacteria</taxon>
        <taxon>Candidatus Eiseniibacteriota</taxon>
    </lineage>
</organism>
<dbReference type="GO" id="GO:0016987">
    <property type="term" value="F:sigma factor activity"/>
    <property type="evidence" value="ECO:0007669"/>
    <property type="project" value="UniProtKB-KW"/>
</dbReference>
<dbReference type="Gene3D" id="1.10.1740.10">
    <property type="match status" value="1"/>
</dbReference>
<keyword evidence="3" id="KW-0731">Sigma factor</keyword>
<comment type="caution">
    <text evidence="6">The sequence shown here is derived from an EMBL/GenBank/DDBJ whole genome shotgun (WGS) entry which is preliminary data.</text>
</comment>
<gene>
    <name evidence="6" type="ORF">KDA27_26700</name>
</gene>
<protein>
    <submittedName>
        <fullName evidence="6">Sigma-70 family RNA polymerase sigma factor</fullName>
    </submittedName>
</protein>
<name>A0A956SG31_UNCEI</name>
<proteinExistence type="inferred from homology"/>
<dbReference type="InterPro" id="IPR053812">
    <property type="entry name" value="HTH_Sigma70_ECF-like"/>
</dbReference>
<dbReference type="PANTHER" id="PTHR43133:SF39">
    <property type="entry name" value="SIMILAR TO RNA POLYMERASE SIGMA-E FACTOR"/>
    <property type="match status" value="1"/>
</dbReference>
<evidence type="ECO:0000313" key="6">
    <source>
        <dbReference type="EMBL" id="MCA9759412.1"/>
    </source>
</evidence>
<comment type="similarity">
    <text evidence="1">Belongs to the sigma-70 factor family. ECF subfamily.</text>
</comment>
<dbReference type="PANTHER" id="PTHR43133">
    <property type="entry name" value="RNA POLYMERASE ECF-TYPE SIGMA FACTO"/>
    <property type="match status" value="1"/>
</dbReference>
<dbReference type="InterPro" id="IPR036388">
    <property type="entry name" value="WH-like_DNA-bd_sf"/>
</dbReference>
<reference evidence="6" key="1">
    <citation type="submission" date="2020-04" db="EMBL/GenBank/DDBJ databases">
        <authorList>
            <person name="Zhang T."/>
        </authorList>
    </citation>
    <scope>NUCLEOTIDE SEQUENCE</scope>
    <source>
        <strain evidence="6">HKST-UBA02</strain>
    </source>
</reference>
<dbReference type="SUPFAM" id="SSF88946">
    <property type="entry name" value="Sigma2 domain of RNA polymerase sigma factors"/>
    <property type="match status" value="1"/>
</dbReference>
<evidence type="ECO:0000313" key="7">
    <source>
        <dbReference type="Proteomes" id="UP000739538"/>
    </source>
</evidence>
<accession>A0A956SG31</accession>
<dbReference type="Gene3D" id="1.10.10.10">
    <property type="entry name" value="Winged helix-like DNA-binding domain superfamily/Winged helix DNA-binding domain"/>
    <property type="match status" value="1"/>
</dbReference>
<feature type="domain" description="RNA polymerase sigma-70 ECF-like HTH" evidence="5">
    <location>
        <begin position="2"/>
        <end position="177"/>
    </location>
</feature>
<evidence type="ECO:0000256" key="1">
    <source>
        <dbReference type="ARBA" id="ARBA00010641"/>
    </source>
</evidence>
<dbReference type="AlphaFoldDB" id="A0A956SG31"/>
<evidence type="ECO:0000259" key="5">
    <source>
        <dbReference type="Pfam" id="PF07638"/>
    </source>
</evidence>
<keyword evidence="4" id="KW-0804">Transcription</keyword>
<dbReference type="SUPFAM" id="SSF88659">
    <property type="entry name" value="Sigma3 and sigma4 domains of RNA polymerase sigma factors"/>
    <property type="match status" value="1"/>
</dbReference>
<dbReference type="InterPro" id="IPR013325">
    <property type="entry name" value="RNA_pol_sigma_r2"/>
</dbReference>
<evidence type="ECO:0000256" key="2">
    <source>
        <dbReference type="ARBA" id="ARBA00023015"/>
    </source>
</evidence>
<dbReference type="NCBIfam" id="TIGR02937">
    <property type="entry name" value="sigma70-ECF"/>
    <property type="match status" value="1"/>
</dbReference>
<reference evidence="6" key="2">
    <citation type="journal article" date="2021" name="Microbiome">
        <title>Successional dynamics and alternative stable states in a saline activated sludge microbial community over 9 years.</title>
        <authorList>
            <person name="Wang Y."/>
            <person name="Ye J."/>
            <person name="Ju F."/>
            <person name="Liu L."/>
            <person name="Boyd J.A."/>
            <person name="Deng Y."/>
            <person name="Parks D.H."/>
            <person name="Jiang X."/>
            <person name="Yin X."/>
            <person name="Woodcroft B.J."/>
            <person name="Tyson G.W."/>
            <person name="Hugenholtz P."/>
            <person name="Polz M.F."/>
            <person name="Zhang T."/>
        </authorList>
    </citation>
    <scope>NUCLEOTIDE SEQUENCE</scope>
    <source>
        <strain evidence="6">HKST-UBA02</strain>
    </source>
</reference>
<dbReference type="EMBL" id="JAGQHS010000338">
    <property type="protein sequence ID" value="MCA9759412.1"/>
    <property type="molecule type" value="Genomic_DNA"/>
</dbReference>
<keyword evidence="2" id="KW-0805">Transcription regulation</keyword>
<dbReference type="InterPro" id="IPR013324">
    <property type="entry name" value="RNA_pol_sigma_r3/r4-like"/>
</dbReference>